<dbReference type="Pfam" id="PF01593">
    <property type="entry name" value="Amino_oxidase"/>
    <property type="match status" value="1"/>
</dbReference>
<evidence type="ECO:0000259" key="1">
    <source>
        <dbReference type="Pfam" id="PF01593"/>
    </source>
</evidence>
<organism evidence="2 3">
    <name type="scientific">Marinifilum caeruleilacunae</name>
    <dbReference type="NCBI Taxonomy" id="2499076"/>
    <lineage>
        <taxon>Bacteria</taxon>
        <taxon>Pseudomonadati</taxon>
        <taxon>Bacteroidota</taxon>
        <taxon>Bacteroidia</taxon>
        <taxon>Marinilabiliales</taxon>
        <taxon>Marinifilaceae</taxon>
    </lineage>
</organism>
<reference evidence="2 3" key="1">
    <citation type="submission" date="2018-12" db="EMBL/GenBank/DDBJ databases">
        <title>Marinifilum JC070 sp. nov., a marine bacterium isolated from Yongle Blue Hole in the South China Sea.</title>
        <authorList>
            <person name="Fu T."/>
        </authorList>
    </citation>
    <scope>NUCLEOTIDE SEQUENCE [LARGE SCALE GENOMIC DNA]</scope>
    <source>
        <strain evidence="2 3">JC070</strain>
    </source>
</reference>
<feature type="domain" description="Amine oxidase" evidence="1">
    <location>
        <begin position="16"/>
        <end position="250"/>
    </location>
</feature>
<keyword evidence="3" id="KW-1185">Reference proteome</keyword>
<dbReference type="PANTHER" id="PTHR42923:SF3">
    <property type="entry name" value="PROTOPORPHYRINOGEN OXIDASE"/>
    <property type="match status" value="1"/>
</dbReference>
<dbReference type="Proteomes" id="UP000732105">
    <property type="component" value="Unassembled WGS sequence"/>
</dbReference>
<evidence type="ECO:0000313" key="2">
    <source>
        <dbReference type="EMBL" id="NOU59438.1"/>
    </source>
</evidence>
<dbReference type="SUPFAM" id="SSF51905">
    <property type="entry name" value="FAD/NAD(P)-binding domain"/>
    <property type="match status" value="1"/>
</dbReference>
<gene>
    <name evidence="2" type="ORF">ELS83_06385</name>
</gene>
<dbReference type="EMBL" id="RZNH01000007">
    <property type="protein sequence ID" value="NOU59438.1"/>
    <property type="molecule type" value="Genomic_DNA"/>
</dbReference>
<comment type="caution">
    <text evidence="2">The sequence shown here is derived from an EMBL/GenBank/DDBJ whole genome shotgun (WGS) entry which is preliminary data.</text>
</comment>
<dbReference type="RefSeq" id="WP_171594716.1">
    <property type="nucleotide sequence ID" value="NZ_RZNH01000007.1"/>
</dbReference>
<name>A0ABX1WU41_9BACT</name>
<protein>
    <submittedName>
        <fullName evidence="2">FAD-dependent oxidoreductase</fullName>
    </submittedName>
</protein>
<accession>A0ABX1WU41</accession>
<proteinExistence type="predicted"/>
<dbReference type="Gene3D" id="3.50.50.60">
    <property type="entry name" value="FAD/NAD(P)-binding domain"/>
    <property type="match status" value="3"/>
</dbReference>
<dbReference type="InterPro" id="IPR002937">
    <property type="entry name" value="Amino_oxidase"/>
</dbReference>
<dbReference type="InterPro" id="IPR050464">
    <property type="entry name" value="Zeta_carotene_desat/Oxidored"/>
</dbReference>
<dbReference type="InterPro" id="IPR036188">
    <property type="entry name" value="FAD/NAD-bd_sf"/>
</dbReference>
<evidence type="ECO:0000313" key="3">
    <source>
        <dbReference type="Proteomes" id="UP000732105"/>
    </source>
</evidence>
<dbReference type="PANTHER" id="PTHR42923">
    <property type="entry name" value="PROTOPORPHYRINOGEN OXIDASE"/>
    <property type="match status" value="1"/>
</dbReference>
<sequence>MTQAESYDMIVIGAGISGLSLANHIARSGKKVLVLDAADKIGGCLNTYYKDDFWVEMGAHTFYASYTNLIDLIQKNGLEDEIVAREKVGMKVFTDKHEKIMSRVSKFELICSVPNLFFSKRDGKTVKEYFGKIVGRKNFEKVFARMFSAVIVQNANEFSAEYFLKRRKTKSKEHPKSFILKRGMTSFMQALAAHENIDLKLNTKLSELVKNQDGFEARAESGEIYLSKDISLAVTPKVASELSKNLNADLSDVLADFPIQNIESRTVVLEKEKLSFDPLSFVIPLQGPCFSMVTRDVLTHEKMRGFAFHFEENHISKVEQEKFMTELLGIDSLEAETVEAKHKLPLIKIGHTERMAKIKQLAEESGIYITGNYFNGLSLEDCVERSKQEFERYSKS</sequence>